<dbReference type="EMBL" id="JABFAC010000009">
    <property type="protein sequence ID" value="MBA0622168.1"/>
    <property type="molecule type" value="Genomic_DNA"/>
</dbReference>
<reference evidence="2 3" key="1">
    <citation type="journal article" date="2019" name="Genome Biol. Evol.">
        <title>Insights into the evolution of the New World diploid cottons (Gossypium, subgenus Houzingenia) based on genome sequencing.</title>
        <authorList>
            <person name="Grover C.E."/>
            <person name="Arick M.A. 2nd"/>
            <person name="Thrash A."/>
            <person name="Conover J.L."/>
            <person name="Sanders W.S."/>
            <person name="Peterson D.G."/>
            <person name="Frelichowski J.E."/>
            <person name="Scheffler J.A."/>
            <person name="Scheffler B.E."/>
            <person name="Wendel J.F."/>
        </authorList>
    </citation>
    <scope>NUCLEOTIDE SEQUENCE [LARGE SCALE GENOMIC DNA]</scope>
    <source>
        <strain evidence="2">27</strain>
        <tissue evidence="2">Leaf</tissue>
    </source>
</reference>
<keyword evidence="3" id="KW-1185">Reference proteome</keyword>
<dbReference type="GO" id="GO:0005635">
    <property type="term" value="C:nuclear envelope"/>
    <property type="evidence" value="ECO:0007669"/>
    <property type="project" value="TreeGrafter"/>
</dbReference>
<feature type="region of interest" description="Disordered" evidence="1">
    <location>
        <begin position="193"/>
        <end position="220"/>
    </location>
</feature>
<feature type="compositionally biased region" description="Polar residues" evidence="1">
    <location>
        <begin position="193"/>
        <end position="206"/>
    </location>
</feature>
<accession>A0A7J8S7S9</accession>
<protein>
    <submittedName>
        <fullName evidence="2">Uncharacterized protein</fullName>
    </submittedName>
</protein>
<organism evidence="2 3">
    <name type="scientific">Gossypium davidsonii</name>
    <name type="common">Davidson's cotton</name>
    <name type="synonym">Gossypium klotzschianum subsp. davidsonii</name>
    <dbReference type="NCBI Taxonomy" id="34287"/>
    <lineage>
        <taxon>Eukaryota</taxon>
        <taxon>Viridiplantae</taxon>
        <taxon>Streptophyta</taxon>
        <taxon>Embryophyta</taxon>
        <taxon>Tracheophyta</taxon>
        <taxon>Spermatophyta</taxon>
        <taxon>Magnoliopsida</taxon>
        <taxon>eudicotyledons</taxon>
        <taxon>Gunneridae</taxon>
        <taxon>Pentapetalae</taxon>
        <taxon>rosids</taxon>
        <taxon>malvids</taxon>
        <taxon>Malvales</taxon>
        <taxon>Malvaceae</taxon>
        <taxon>Malvoideae</taxon>
        <taxon>Gossypium</taxon>
    </lineage>
</organism>
<comment type="caution">
    <text evidence="2">The sequence shown here is derived from an EMBL/GenBank/DDBJ whole genome shotgun (WGS) entry which is preliminary data.</text>
</comment>
<name>A0A7J8S7S9_GOSDV</name>
<dbReference type="Proteomes" id="UP000593561">
    <property type="component" value="Unassembled WGS sequence"/>
</dbReference>
<gene>
    <name evidence="2" type="ORF">Godav_007733</name>
</gene>
<dbReference type="PANTHER" id="PTHR33416">
    <property type="entry name" value="NUCLEAR PORE COMPLEX PROTEIN NUP1"/>
    <property type="match status" value="1"/>
</dbReference>
<sequence>MTMRTPEVNVGSKSAISKDERPIVLSDNFESESFVPLPSPKSSTCWPGSMVQDQRGYLTPHSQTPHSQRGRFGLHNIPRTPYFRTIYSKSKSKLDHVQDKGNGFLNGSFSPLQQLQTPRYGQSLDGNRSSEINIPPVHPHSSHMERSILEHLERNLVTRKEKSEVLKIATSSKISESLDANANCLPCLGLGSSKSKNQINNRSPAQWNEDRGKSFSVPSPLNTIEAKNVNRTSASEFEAHSTITMFGNNAGSSLDFGKFQNSQIKTTQEDHSKAGASEKPCNSIKNKPVLASISVSKPEQRWISTLDNSTGFTFPVSASSGVSSEP</sequence>
<evidence type="ECO:0000313" key="2">
    <source>
        <dbReference type="EMBL" id="MBA0622168.1"/>
    </source>
</evidence>
<proteinExistence type="predicted"/>
<evidence type="ECO:0000313" key="3">
    <source>
        <dbReference type="Proteomes" id="UP000593561"/>
    </source>
</evidence>
<dbReference type="GO" id="GO:0071763">
    <property type="term" value="P:nuclear membrane organization"/>
    <property type="evidence" value="ECO:0007669"/>
    <property type="project" value="TreeGrafter"/>
</dbReference>
<dbReference type="PANTHER" id="PTHR33416:SF18">
    <property type="entry name" value="NUCLEOPORIN-LIKE PROTEIN"/>
    <property type="match status" value="1"/>
</dbReference>
<evidence type="ECO:0000256" key="1">
    <source>
        <dbReference type="SAM" id="MobiDB-lite"/>
    </source>
</evidence>
<dbReference type="AlphaFoldDB" id="A0A7J8S7S9"/>